<dbReference type="PANTHER" id="PTHR35726:SF4">
    <property type="entry name" value="GLUTAMIC ACID-RICH PROTEIN-LIKE"/>
    <property type="match status" value="1"/>
</dbReference>
<proteinExistence type="predicted"/>
<feature type="region of interest" description="Disordered" evidence="1">
    <location>
        <begin position="72"/>
        <end position="99"/>
    </location>
</feature>
<dbReference type="AlphaFoldDB" id="A0AAV6HN08"/>
<dbReference type="EMBL" id="JACTNZ010000013">
    <property type="protein sequence ID" value="KAG5514337.1"/>
    <property type="molecule type" value="Genomic_DNA"/>
</dbReference>
<name>A0AAV6HN08_9ERIC</name>
<gene>
    <name evidence="2" type="ORF">RHGRI_035676</name>
</gene>
<reference evidence="2 3" key="1">
    <citation type="submission" date="2020-08" db="EMBL/GenBank/DDBJ databases">
        <title>Plant Genome Project.</title>
        <authorList>
            <person name="Zhang R.-G."/>
        </authorList>
    </citation>
    <scope>NUCLEOTIDE SEQUENCE [LARGE SCALE GENOMIC DNA]</scope>
    <source>
        <strain evidence="2">WSP0</strain>
        <tissue evidence="2">Leaf</tissue>
    </source>
</reference>
<sequence>MEGKKAVDVFSWLLFECTGDSEDIFELNVASSEDAKTDVEEDDDAHSCCCDFMVFDDLGDAHGEFYHADDDDDYYYDDDDDEEEVSSRGKGRQRKKPRLSVDSIPTTMVLMNDEMEKSRLFWEACLAS</sequence>
<protein>
    <submittedName>
        <fullName evidence="2">Uncharacterized protein</fullName>
    </submittedName>
</protein>
<dbReference type="Proteomes" id="UP000823749">
    <property type="component" value="Chromosome 13"/>
</dbReference>
<keyword evidence="3" id="KW-1185">Reference proteome</keyword>
<evidence type="ECO:0000256" key="1">
    <source>
        <dbReference type="SAM" id="MobiDB-lite"/>
    </source>
</evidence>
<feature type="compositionally biased region" description="Acidic residues" evidence="1">
    <location>
        <begin position="72"/>
        <end position="84"/>
    </location>
</feature>
<organism evidence="2 3">
    <name type="scientific">Rhododendron griersonianum</name>
    <dbReference type="NCBI Taxonomy" id="479676"/>
    <lineage>
        <taxon>Eukaryota</taxon>
        <taxon>Viridiplantae</taxon>
        <taxon>Streptophyta</taxon>
        <taxon>Embryophyta</taxon>
        <taxon>Tracheophyta</taxon>
        <taxon>Spermatophyta</taxon>
        <taxon>Magnoliopsida</taxon>
        <taxon>eudicotyledons</taxon>
        <taxon>Gunneridae</taxon>
        <taxon>Pentapetalae</taxon>
        <taxon>asterids</taxon>
        <taxon>Ericales</taxon>
        <taxon>Ericaceae</taxon>
        <taxon>Ericoideae</taxon>
        <taxon>Rhodoreae</taxon>
        <taxon>Rhododendron</taxon>
    </lineage>
</organism>
<evidence type="ECO:0000313" key="2">
    <source>
        <dbReference type="EMBL" id="KAG5514337.1"/>
    </source>
</evidence>
<evidence type="ECO:0000313" key="3">
    <source>
        <dbReference type="Proteomes" id="UP000823749"/>
    </source>
</evidence>
<dbReference type="PANTHER" id="PTHR35726">
    <property type="entry name" value="GLUTAMIC ACID-RICH PROTEIN-LIKE"/>
    <property type="match status" value="1"/>
</dbReference>
<accession>A0AAV6HN08</accession>
<feature type="compositionally biased region" description="Basic residues" evidence="1">
    <location>
        <begin position="89"/>
        <end position="98"/>
    </location>
</feature>
<comment type="caution">
    <text evidence="2">The sequence shown here is derived from an EMBL/GenBank/DDBJ whole genome shotgun (WGS) entry which is preliminary data.</text>
</comment>